<name>A0A6J4TP33_9ACTN</name>
<feature type="non-terminal residue" evidence="2">
    <location>
        <position position="22"/>
    </location>
</feature>
<accession>A0A6J4TP33</accession>
<evidence type="ECO:0000256" key="1">
    <source>
        <dbReference type="SAM" id="MobiDB-lite"/>
    </source>
</evidence>
<dbReference type="EMBL" id="CADCWC010000134">
    <property type="protein sequence ID" value="CAA9528482.1"/>
    <property type="molecule type" value="Genomic_DNA"/>
</dbReference>
<reference evidence="2" key="1">
    <citation type="submission" date="2020-02" db="EMBL/GenBank/DDBJ databases">
        <authorList>
            <person name="Meier V. D."/>
        </authorList>
    </citation>
    <scope>NUCLEOTIDE SEQUENCE</scope>
    <source>
        <strain evidence="2">AVDCRST_MAG79</strain>
    </source>
</reference>
<sequence length="22" mass="2471">GVRDPRHPRRTGAGGRDRLGQR</sequence>
<gene>
    <name evidence="2" type="ORF">AVDCRST_MAG79-709</name>
</gene>
<organism evidence="2">
    <name type="scientific">uncultured Thermoleophilia bacterium</name>
    <dbReference type="NCBI Taxonomy" id="1497501"/>
    <lineage>
        <taxon>Bacteria</taxon>
        <taxon>Bacillati</taxon>
        <taxon>Actinomycetota</taxon>
        <taxon>Thermoleophilia</taxon>
        <taxon>environmental samples</taxon>
    </lineage>
</organism>
<protein>
    <submittedName>
        <fullName evidence="2">Cystathionine gamma-lyase</fullName>
        <ecNumber evidence="2">4.4.1.1</ecNumber>
    </submittedName>
</protein>
<dbReference type="GO" id="GO:0016829">
    <property type="term" value="F:lyase activity"/>
    <property type="evidence" value="ECO:0007669"/>
    <property type="project" value="UniProtKB-KW"/>
</dbReference>
<feature type="region of interest" description="Disordered" evidence="1">
    <location>
        <begin position="1"/>
        <end position="22"/>
    </location>
</feature>
<proteinExistence type="predicted"/>
<dbReference type="AlphaFoldDB" id="A0A6J4TP33"/>
<feature type="compositionally biased region" description="Basic residues" evidence="1">
    <location>
        <begin position="1"/>
        <end position="10"/>
    </location>
</feature>
<evidence type="ECO:0000313" key="2">
    <source>
        <dbReference type="EMBL" id="CAA9528482.1"/>
    </source>
</evidence>
<feature type="non-terminal residue" evidence="2">
    <location>
        <position position="1"/>
    </location>
</feature>
<keyword evidence="2" id="KW-0456">Lyase</keyword>
<dbReference type="EC" id="4.4.1.1" evidence="2"/>